<evidence type="ECO:0000313" key="2">
    <source>
        <dbReference type="EMBL" id="OSX69084.1"/>
    </source>
</evidence>
<feature type="compositionally biased region" description="Low complexity" evidence="1">
    <location>
        <begin position="27"/>
        <end position="49"/>
    </location>
</feature>
<organism evidence="2 3">
    <name type="scientific">Porphyra umbilicalis</name>
    <name type="common">Purple laver</name>
    <name type="synonym">Red alga</name>
    <dbReference type="NCBI Taxonomy" id="2786"/>
    <lineage>
        <taxon>Eukaryota</taxon>
        <taxon>Rhodophyta</taxon>
        <taxon>Bangiophyceae</taxon>
        <taxon>Bangiales</taxon>
        <taxon>Bangiaceae</taxon>
        <taxon>Porphyra</taxon>
    </lineage>
</organism>
<feature type="region of interest" description="Disordered" evidence="1">
    <location>
        <begin position="1"/>
        <end position="274"/>
    </location>
</feature>
<proteinExistence type="predicted"/>
<feature type="compositionally biased region" description="Low complexity" evidence="1">
    <location>
        <begin position="79"/>
        <end position="89"/>
    </location>
</feature>
<dbReference type="AlphaFoldDB" id="A0A1X6NKF7"/>
<evidence type="ECO:0000256" key="1">
    <source>
        <dbReference type="SAM" id="MobiDB-lite"/>
    </source>
</evidence>
<reference evidence="2 3" key="1">
    <citation type="submission" date="2017-03" db="EMBL/GenBank/DDBJ databases">
        <title>WGS assembly of Porphyra umbilicalis.</title>
        <authorList>
            <person name="Brawley S.H."/>
            <person name="Blouin N.A."/>
            <person name="Ficko-Blean E."/>
            <person name="Wheeler G.L."/>
            <person name="Lohr M."/>
            <person name="Goodson H.V."/>
            <person name="Jenkins J.W."/>
            <person name="Blaby-Haas C.E."/>
            <person name="Helliwell K.E."/>
            <person name="Chan C."/>
            <person name="Marriage T."/>
            <person name="Bhattacharya D."/>
            <person name="Klein A.S."/>
            <person name="Badis Y."/>
            <person name="Brodie J."/>
            <person name="Cao Y."/>
            <person name="Collen J."/>
            <person name="Dittami S.M."/>
            <person name="Gachon C.M."/>
            <person name="Green B.R."/>
            <person name="Karpowicz S."/>
            <person name="Kim J.W."/>
            <person name="Kudahl U."/>
            <person name="Lin S."/>
            <person name="Michel G."/>
            <person name="Mittag M."/>
            <person name="Olson B.J."/>
            <person name="Pangilinan J."/>
            <person name="Peng Y."/>
            <person name="Qiu H."/>
            <person name="Shu S."/>
            <person name="Singer J.T."/>
            <person name="Smith A.G."/>
            <person name="Sprecher B.N."/>
            <person name="Wagner V."/>
            <person name="Wang W."/>
            <person name="Wang Z.-Y."/>
            <person name="Yan J."/>
            <person name="Yarish C."/>
            <person name="Zoeuner-Riek S."/>
            <person name="Zhuang Y."/>
            <person name="Zou Y."/>
            <person name="Lindquist E.A."/>
            <person name="Grimwood J."/>
            <person name="Barry K."/>
            <person name="Rokhsar D.S."/>
            <person name="Schmutz J."/>
            <person name="Stiller J.W."/>
            <person name="Grossman A.R."/>
            <person name="Prochnik S.E."/>
        </authorList>
    </citation>
    <scope>NUCLEOTIDE SEQUENCE [LARGE SCALE GENOMIC DNA]</scope>
    <source>
        <strain evidence="2">4086291</strain>
    </source>
</reference>
<feature type="non-terminal residue" evidence="2">
    <location>
        <position position="1"/>
    </location>
</feature>
<dbReference type="EMBL" id="KV919803">
    <property type="protein sequence ID" value="OSX69084.1"/>
    <property type="molecule type" value="Genomic_DNA"/>
</dbReference>
<evidence type="ECO:0000313" key="3">
    <source>
        <dbReference type="Proteomes" id="UP000218209"/>
    </source>
</evidence>
<sequence length="355" mass="36786">RTAAATPRTGHRVVACTGKQQTRGTHAAPCAAAGGADAGTAPAGPALAARPRRQRHRGAALPTLSEGGGRATALPTFVRGAPRPRLPRLAPAPPDGGRVARRHAAGGPRAGRAAAPRPTQNRGRATVASPLRGGGGPPWRGGAAPPPPPRSAPDAAHQTPRRWGWRRIGPAGRRAPPHARDGPSAPPTVMRKAGAASAVTQRAGGAPLQHMARGPGASTRQTASAHGLGVTTAVGQRLQRSPRRHQSGCVGRCSLRSGPPDDPQSMGPSPTPGMLTLLAQPTMTTSRRQRCLPLPPSPARPHARLIPPPPPSAAAPTRGHPPRARRRPAPCRRLGTGRRRAARRRCRRASAYRMV</sequence>
<feature type="region of interest" description="Disordered" evidence="1">
    <location>
        <begin position="295"/>
        <end position="355"/>
    </location>
</feature>
<keyword evidence="3" id="KW-1185">Reference proteome</keyword>
<name>A0A1X6NKF7_PORUM</name>
<accession>A0A1X6NKF7</accession>
<dbReference type="Proteomes" id="UP000218209">
    <property type="component" value="Unassembled WGS sequence"/>
</dbReference>
<gene>
    <name evidence="2" type="ORF">BU14_1886s0001</name>
</gene>
<protein>
    <submittedName>
        <fullName evidence="2">Uncharacterized protein</fullName>
    </submittedName>
</protein>
<feature type="compositionally biased region" description="Low complexity" evidence="1">
    <location>
        <begin position="105"/>
        <end position="118"/>
    </location>
</feature>
<feature type="compositionally biased region" description="Basic residues" evidence="1">
    <location>
        <begin position="320"/>
        <end position="355"/>
    </location>
</feature>